<accession>A0A834EEW8</accession>
<gene>
    <name evidence="2" type="ORF">HJG60_010478</name>
</gene>
<feature type="transmembrane region" description="Helical" evidence="1">
    <location>
        <begin position="95"/>
        <end position="114"/>
    </location>
</feature>
<proteinExistence type="predicted"/>
<dbReference type="AlphaFoldDB" id="A0A834EEW8"/>
<keyword evidence="1" id="KW-1133">Transmembrane helix</keyword>
<keyword evidence="1" id="KW-0812">Transmembrane</keyword>
<evidence type="ECO:0000313" key="2">
    <source>
        <dbReference type="EMBL" id="KAF6114484.1"/>
    </source>
</evidence>
<protein>
    <submittedName>
        <fullName evidence="2">Uncharacterized protein</fullName>
    </submittedName>
</protein>
<comment type="caution">
    <text evidence="2">The sequence shown here is derived from an EMBL/GenBank/DDBJ whole genome shotgun (WGS) entry which is preliminary data.</text>
</comment>
<sequence length="128" mass="15753">MYRFYYCCEIRLICFLFPVRSSPSPRGLQCHLCHTLIPRYDWSRFRSLHCSLICLCKFYRFLFTVVLYLVYFSVLRVKTFFTIFFYAIFRRISFFQTWKVLQVVLLLLISNLHCSQQLRALCYRFFEI</sequence>
<evidence type="ECO:0000256" key="1">
    <source>
        <dbReference type="SAM" id="Phobius"/>
    </source>
</evidence>
<keyword evidence="1" id="KW-0472">Membrane</keyword>
<organism evidence="2 3">
    <name type="scientific">Phyllostomus discolor</name>
    <name type="common">pale spear-nosed bat</name>
    <dbReference type="NCBI Taxonomy" id="89673"/>
    <lineage>
        <taxon>Eukaryota</taxon>
        <taxon>Metazoa</taxon>
        <taxon>Chordata</taxon>
        <taxon>Craniata</taxon>
        <taxon>Vertebrata</taxon>
        <taxon>Euteleostomi</taxon>
        <taxon>Mammalia</taxon>
        <taxon>Eutheria</taxon>
        <taxon>Laurasiatheria</taxon>
        <taxon>Chiroptera</taxon>
        <taxon>Yangochiroptera</taxon>
        <taxon>Phyllostomidae</taxon>
        <taxon>Phyllostominae</taxon>
        <taxon>Phyllostomus</taxon>
    </lineage>
</organism>
<dbReference type="Proteomes" id="UP000664940">
    <property type="component" value="Unassembled WGS sequence"/>
</dbReference>
<dbReference type="EMBL" id="JABVXQ010000004">
    <property type="protein sequence ID" value="KAF6114484.1"/>
    <property type="molecule type" value="Genomic_DNA"/>
</dbReference>
<reference evidence="2 3" key="1">
    <citation type="journal article" date="2020" name="Nature">
        <title>Six reference-quality genomes reveal evolution of bat adaptations.</title>
        <authorList>
            <person name="Jebb D."/>
            <person name="Huang Z."/>
            <person name="Pippel M."/>
            <person name="Hughes G.M."/>
            <person name="Lavrichenko K."/>
            <person name="Devanna P."/>
            <person name="Winkler S."/>
            <person name="Jermiin L.S."/>
            <person name="Skirmuntt E.C."/>
            <person name="Katzourakis A."/>
            <person name="Burkitt-Gray L."/>
            <person name="Ray D.A."/>
            <person name="Sullivan K.A.M."/>
            <person name="Roscito J.G."/>
            <person name="Kirilenko B.M."/>
            <person name="Davalos L.M."/>
            <person name="Corthals A.P."/>
            <person name="Power M.L."/>
            <person name="Jones G."/>
            <person name="Ransome R.D."/>
            <person name="Dechmann D.K.N."/>
            <person name="Locatelli A.G."/>
            <person name="Puechmaille S.J."/>
            <person name="Fedrigo O."/>
            <person name="Jarvis E.D."/>
            <person name="Hiller M."/>
            <person name="Vernes S.C."/>
            <person name="Myers E.W."/>
            <person name="Teeling E.C."/>
        </authorList>
    </citation>
    <scope>NUCLEOTIDE SEQUENCE [LARGE SCALE GENOMIC DNA]</scope>
    <source>
        <strain evidence="2">Bat1K_MPI-CBG_1</strain>
    </source>
</reference>
<feature type="transmembrane region" description="Helical" evidence="1">
    <location>
        <begin position="61"/>
        <end position="89"/>
    </location>
</feature>
<name>A0A834EEW8_9CHIR</name>
<evidence type="ECO:0000313" key="3">
    <source>
        <dbReference type="Proteomes" id="UP000664940"/>
    </source>
</evidence>